<dbReference type="GO" id="GO:0003684">
    <property type="term" value="F:damaged DNA binding"/>
    <property type="evidence" value="ECO:0007669"/>
    <property type="project" value="InterPro"/>
</dbReference>
<dbReference type="SUPFAM" id="SSF56672">
    <property type="entry name" value="DNA/RNA polymerases"/>
    <property type="match status" value="1"/>
</dbReference>
<feature type="binding site" evidence="17">
    <location>
        <position position="137"/>
    </location>
    <ligand>
        <name>Mg(2+)</name>
        <dbReference type="ChEBI" id="CHEBI:18420"/>
    </ligand>
</feature>
<feature type="domain" description="UmuC" evidence="19">
    <location>
        <begin position="40"/>
        <end position="220"/>
    </location>
</feature>
<evidence type="ECO:0000256" key="5">
    <source>
        <dbReference type="ARBA" id="ARBA00022490"/>
    </source>
</evidence>
<dbReference type="FunFam" id="3.30.1490.100:FF:000004">
    <property type="entry name" value="DNA polymerase IV"/>
    <property type="match status" value="1"/>
</dbReference>
<dbReference type="InterPro" id="IPR017961">
    <property type="entry name" value="DNA_pol_Y-fam_little_finger"/>
</dbReference>
<feature type="active site" evidence="17">
    <location>
        <position position="138"/>
    </location>
</feature>
<dbReference type="GO" id="GO:0042276">
    <property type="term" value="P:error-prone translesion synthesis"/>
    <property type="evidence" value="ECO:0007669"/>
    <property type="project" value="TreeGrafter"/>
</dbReference>
<evidence type="ECO:0000256" key="17">
    <source>
        <dbReference type="HAMAP-Rule" id="MF_01113"/>
    </source>
</evidence>
<dbReference type="GO" id="GO:0006261">
    <property type="term" value="P:DNA-templated DNA replication"/>
    <property type="evidence" value="ECO:0007669"/>
    <property type="project" value="UniProtKB-UniRule"/>
</dbReference>
<dbReference type="Gene3D" id="3.30.1490.100">
    <property type="entry name" value="DNA polymerase, Y-family, little finger domain"/>
    <property type="match status" value="1"/>
</dbReference>
<evidence type="ECO:0000259" key="19">
    <source>
        <dbReference type="PROSITE" id="PS50173"/>
    </source>
</evidence>
<dbReference type="Gene3D" id="3.30.70.270">
    <property type="match status" value="1"/>
</dbReference>
<sequence>MAREPAFCRDCLREAGAEARCLACGSPRLTRHIELTGLHIAHIDCDAFYASVEKRDDPSLRDVPVIVGGGKRGVVSTACYLARVKGVRSAMPMFKALALCPEAVVVKPNMAKYVAVGRQIRERMLELTPLVEPLSIDEAFLDLAGTEKLHGESPARSLARLARSVEADIGVTLSVGLAPNKFLAKMASELDKPRGFAVIGSAEARAFLAPLSVGAIWGVGKATQERLAREGYRLIADLQAADEVTLARRFGNEGLRLHRLANGIDTRRVNPERETKSVSTETTFDSDISDFRALEQELYRLTRKLSDRLKAGGHAGRTVTLKLKTADFRLITRAHSLEDPTQLAHRIFEHARTILLREADGRRFRLIGVGVSELADPALADPADLVDAQGTRNGVAERALDTLRARFGKEIIDRGIVLDAPRRTSAPQPHRNAPAPAGTEPVSSGTPRSEGAHRK</sequence>
<comment type="cofactor">
    <cofactor evidence="17">
        <name>Mg(2+)</name>
        <dbReference type="ChEBI" id="CHEBI:18420"/>
    </cofactor>
    <text evidence="17">Binds 2 magnesium ions per subunit.</text>
</comment>
<dbReference type="Gene3D" id="3.40.1170.60">
    <property type="match status" value="1"/>
</dbReference>
<keyword evidence="9 17" id="KW-0479">Metal-binding</keyword>
<keyword evidence="11 17" id="KW-0460">Magnesium</keyword>
<dbReference type="InterPro" id="IPR043128">
    <property type="entry name" value="Rev_trsase/Diguanyl_cyclase"/>
</dbReference>
<dbReference type="PANTHER" id="PTHR11076:SF33">
    <property type="entry name" value="DNA POLYMERASE KAPPA"/>
    <property type="match status" value="1"/>
</dbReference>
<dbReference type="Gene3D" id="1.10.150.20">
    <property type="entry name" value="5' to 3' exonuclease, C-terminal subdomain"/>
    <property type="match status" value="1"/>
</dbReference>
<evidence type="ECO:0000256" key="1">
    <source>
        <dbReference type="ARBA" id="ARBA00004496"/>
    </source>
</evidence>
<evidence type="ECO:0000256" key="13">
    <source>
        <dbReference type="ARBA" id="ARBA00023125"/>
    </source>
</evidence>
<dbReference type="GO" id="GO:0009432">
    <property type="term" value="P:SOS response"/>
    <property type="evidence" value="ECO:0007669"/>
    <property type="project" value="TreeGrafter"/>
</dbReference>
<dbReference type="InterPro" id="IPR050116">
    <property type="entry name" value="DNA_polymerase-Y"/>
</dbReference>
<dbReference type="NCBIfam" id="NF002751">
    <property type="entry name" value="PRK02794.1"/>
    <property type="match status" value="1"/>
</dbReference>
<keyword evidence="4 17" id="KW-0515">Mutator protein</keyword>
<gene>
    <name evidence="17" type="primary">dinB</name>
    <name evidence="20" type="ORF">G3A50_00340</name>
</gene>
<dbReference type="InterPro" id="IPR001126">
    <property type="entry name" value="UmuC"/>
</dbReference>
<evidence type="ECO:0000256" key="6">
    <source>
        <dbReference type="ARBA" id="ARBA00022679"/>
    </source>
</evidence>
<evidence type="ECO:0000256" key="11">
    <source>
        <dbReference type="ARBA" id="ARBA00022842"/>
    </source>
</evidence>
<dbReference type="KEGG" id="apra:G3A50_00340"/>
<dbReference type="FunFam" id="3.40.1170.60:FF:000001">
    <property type="entry name" value="DNA polymerase IV"/>
    <property type="match status" value="1"/>
</dbReference>
<dbReference type="Pfam" id="PF11799">
    <property type="entry name" value="IMS_C"/>
    <property type="match status" value="1"/>
</dbReference>
<evidence type="ECO:0000256" key="14">
    <source>
        <dbReference type="ARBA" id="ARBA00023204"/>
    </source>
</evidence>
<keyword evidence="12 17" id="KW-0239">DNA-directed DNA polymerase</keyword>
<comment type="catalytic activity">
    <reaction evidence="16 17">
        <text>DNA(n) + a 2'-deoxyribonucleoside 5'-triphosphate = DNA(n+1) + diphosphate</text>
        <dbReference type="Rhea" id="RHEA:22508"/>
        <dbReference type="Rhea" id="RHEA-COMP:17339"/>
        <dbReference type="Rhea" id="RHEA-COMP:17340"/>
        <dbReference type="ChEBI" id="CHEBI:33019"/>
        <dbReference type="ChEBI" id="CHEBI:61560"/>
        <dbReference type="ChEBI" id="CHEBI:173112"/>
        <dbReference type="EC" id="2.7.7.7"/>
    </reaction>
</comment>
<dbReference type="RefSeq" id="WP_163073267.1">
    <property type="nucleotide sequence ID" value="NZ_CP048630.1"/>
</dbReference>
<keyword evidence="7 17" id="KW-0548">Nucleotidyltransferase</keyword>
<dbReference type="EC" id="2.7.7.7" evidence="17"/>
<dbReference type="Pfam" id="PF00817">
    <property type="entry name" value="IMS"/>
    <property type="match status" value="1"/>
</dbReference>
<feature type="binding site" evidence="17">
    <location>
        <position position="44"/>
    </location>
    <ligand>
        <name>Mg(2+)</name>
        <dbReference type="ChEBI" id="CHEBI:18420"/>
    </ligand>
</feature>
<dbReference type="PANTHER" id="PTHR11076">
    <property type="entry name" value="DNA REPAIR POLYMERASE UMUC / TRANSFERASE FAMILY MEMBER"/>
    <property type="match status" value="1"/>
</dbReference>
<keyword evidence="13 17" id="KW-0238">DNA-binding</keyword>
<dbReference type="Proteomes" id="UP000464751">
    <property type="component" value="Chromosome"/>
</dbReference>
<keyword evidence="10 17" id="KW-0227">DNA damage</keyword>
<keyword evidence="5 17" id="KW-0963">Cytoplasm</keyword>
<dbReference type="AlphaFoldDB" id="A0A6P1YJA2"/>
<dbReference type="GO" id="GO:0000287">
    <property type="term" value="F:magnesium ion binding"/>
    <property type="evidence" value="ECO:0007669"/>
    <property type="project" value="UniProtKB-UniRule"/>
</dbReference>
<evidence type="ECO:0000256" key="18">
    <source>
        <dbReference type="SAM" id="MobiDB-lite"/>
    </source>
</evidence>
<accession>A0A6P1YJA2</accession>
<evidence type="ECO:0000256" key="15">
    <source>
        <dbReference type="ARBA" id="ARBA00025589"/>
    </source>
</evidence>
<evidence type="ECO:0000313" key="20">
    <source>
        <dbReference type="EMBL" id="QIB32323.1"/>
    </source>
</evidence>
<evidence type="ECO:0000256" key="10">
    <source>
        <dbReference type="ARBA" id="ARBA00022763"/>
    </source>
</evidence>
<dbReference type="PROSITE" id="PS50173">
    <property type="entry name" value="UMUC"/>
    <property type="match status" value="1"/>
</dbReference>
<dbReference type="GO" id="GO:0003887">
    <property type="term" value="F:DNA-directed DNA polymerase activity"/>
    <property type="evidence" value="ECO:0007669"/>
    <property type="project" value="UniProtKB-UniRule"/>
</dbReference>
<comment type="function">
    <text evidence="15 17">Poorly processive, error-prone DNA polymerase involved in untargeted mutagenesis. Copies undamaged DNA at stalled replication forks, which arise in vivo from mismatched or misaligned primer ends. These misaligned primers can be extended by PolIV. Exhibits no 3'-5' exonuclease (proofreading) activity. May be involved in translesional synthesis, in conjunction with the beta clamp from PolIII.</text>
</comment>
<name>A0A6P1YJA2_9HYPH</name>
<comment type="similarity">
    <text evidence="2 17">Belongs to the DNA polymerase type-Y family.</text>
</comment>
<organism evidence="20 21">
    <name type="scientific">Ancylobacter pratisalsi</name>
    <dbReference type="NCBI Taxonomy" id="1745854"/>
    <lineage>
        <taxon>Bacteria</taxon>
        <taxon>Pseudomonadati</taxon>
        <taxon>Pseudomonadota</taxon>
        <taxon>Alphaproteobacteria</taxon>
        <taxon>Hyphomicrobiales</taxon>
        <taxon>Xanthobacteraceae</taxon>
        <taxon>Ancylobacter</taxon>
    </lineage>
</organism>
<evidence type="ECO:0000313" key="21">
    <source>
        <dbReference type="Proteomes" id="UP000464751"/>
    </source>
</evidence>
<dbReference type="GO" id="GO:0005829">
    <property type="term" value="C:cytosol"/>
    <property type="evidence" value="ECO:0007669"/>
    <property type="project" value="TreeGrafter"/>
</dbReference>
<evidence type="ECO:0000256" key="16">
    <source>
        <dbReference type="ARBA" id="ARBA00049244"/>
    </source>
</evidence>
<dbReference type="NCBIfam" id="NF002677">
    <property type="entry name" value="PRK02406.1"/>
    <property type="match status" value="1"/>
</dbReference>
<evidence type="ECO:0000256" key="4">
    <source>
        <dbReference type="ARBA" id="ARBA00022457"/>
    </source>
</evidence>
<dbReference type="InterPro" id="IPR022880">
    <property type="entry name" value="DNApol_IV"/>
</dbReference>
<keyword evidence="8 17" id="KW-0235">DNA replication</keyword>
<dbReference type="GO" id="GO:0006281">
    <property type="term" value="P:DNA repair"/>
    <property type="evidence" value="ECO:0007669"/>
    <property type="project" value="UniProtKB-UniRule"/>
</dbReference>
<reference evidence="20 21" key="1">
    <citation type="submission" date="2020-02" db="EMBL/GenBank/DDBJ databases">
        <authorList>
            <person name="Li G."/>
        </authorList>
    </citation>
    <scope>NUCLEOTIDE SEQUENCE [LARGE SCALE GENOMIC DNA]</scope>
    <source>
        <strain evidence="20 21">DSM 102029</strain>
    </source>
</reference>
<evidence type="ECO:0000256" key="8">
    <source>
        <dbReference type="ARBA" id="ARBA00022705"/>
    </source>
</evidence>
<feature type="site" description="Substrate discrimination" evidence="17">
    <location>
        <position position="49"/>
    </location>
</feature>
<keyword evidence="14 17" id="KW-0234">DNA repair</keyword>
<evidence type="ECO:0000256" key="9">
    <source>
        <dbReference type="ARBA" id="ARBA00022723"/>
    </source>
</evidence>
<comment type="subcellular location">
    <subcellularLocation>
        <location evidence="1 17">Cytoplasm</location>
    </subcellularLocation>
</comment>
<protein>
    <recommendedName>
        <fullName evidence="17">DNA polymerase IV</fullName>
        <shortName evidence="17">Pol IV</shortName>
        <ecNumber evidence="17">2.7.7.7</ecNumber>
    </recommendedName>
</protein>
<dbReference type="HAMAP" id="MF_01113">
    <property type="entry name" value="DNApol_IV"/>
    <property type="match status" value="1"/>
</dbReference>
<feature type="region of interest" description="Disordered" evidence="18">
    <location>
        <begin position="418"/>
        <end position="455"/>
    </location>
</feature>
<evidence type="ECO:0000256" key="7">
    <source>
        <dbReference type="ARBA" id="ARBA00022695"/>
    </source>
</evidence>
<dbReference type="SUPFAM" id="SSF100879">
    <property type="entry name" value="Lesion bypass DNA polymerase (Y-family), little finger domain"/>
    <property type="match status" value="1"/>
</dbReference>
<evidence type="ECO:0000256" key="3">
    <source>
        <dbReference type="ARBA" id="ARBA00011245"/>
    </source>
</evidence>
<evidence type="ECO:0000256" key="2">
    <source>
        <dbReference type="ARBA" id="ARBA00010945"/>
    </source>
</evidence>
<dbReference type="CDD" id="cd03586">
    <property type="entry name" value="PolY_Pol_IV_kappa"/>
    <property type="match status" value="1"/>
</dbReference>
<comment type="subunit">
    <text evidence="3 17">Monomer.</text>
</comment>
<keyword evidence="21" id="KW-1185">Reference proteome</keyword>
<dbReference type="EMBL" id="CP048630">
    <property type="protein sequence ID" value="QIB32323.1"/>
    <property type="molecule type" value="Genomic_DNA"/>
</dbReference>
<dbReference type="InterPro" id="IPR043502">
    <property type="entry name" value="DNA/RNA_pol_sf"/>
</dbReference>
<keyword evidence="6 17" id="KW-0808">Transferase</keyword>
<evidence type="ECO:0000256" key="12">
    <source>
        <dbReference type="ARBA" id="ARBA00022932"/>
    </source>
</evidence>
<dbReference type="InterPro" id="IPR036775">
    <property type="entry name" value="DNA_pol_Y-fam_lit_finger_sf"/>
</dbReference>
<proteinExistence type="inferred from homology"/>